<protein>
    <recommendedName>
        <fullName evidence="2">CN hydrolase domain-containing protein</fullName>
    </recommendedName>
</protein>
<dbReference type="Pfam" id="PF00795">
    <property type="entry name" value="CN_hydrolase"/>
    <property type="match status" value="2"/>
</dbReference>
<dbReference type="KEGG" id="vos:KNV97_12105"/>
<dbReference type="InterPro" id="IPR003010">
    <property type="entry name" value="C-N_Hydrolase"/>
</dbReference>
<dbReference type="RefSeq" id="WP_218563225.1">
    <property type="nucleotide sequence ID" value="NZ_CP076643.1"/>
</dbReference>
<dbReference type="AlphaFoldDB" id="A0A975UC87"/>
<dbReference type="PANTHER" id="PTHR43674">
    <property type="entry name" value="NITRILASE C965.09-RELATED"/>
    <property type="match status" value="1"/>
</dbReference>
<dbReference type="PANTHER" id="PTHR43674:SF16">
    <property type="entry name" value="CARBON-NITROGEN FAMILY, PUTATIVE (AFU_ORTHOLOGUE AFUA_5G02350)-RELATED"/>
    <property type="match status" value="1"/>
</dbReference>
<dbReference type="GO" id="GO:0016811">
    <property type="term" value="F:hydrolase activity, acting on carbon-nitrogen (but not peptide) bonds, in linear amides"/>
    <property type="evidence" value="ECO:0007669"/>
    <property type="project" value="TreeGrafter"/>
</dbReference>
<proteinExistence type="predicted"/>
<feature type="chain" id="PRO_5037478747" description="CN hydrolase domain-containing protein" evidence="1">
    <location>
        <begin position="37"/>
        <end position="611"/>
    </location>
</feature>
<dbReference type="Proteomes" id="UP000694232">
    <property type="component" value="Chromosome 1"/>
</dbReference>
<sequence>MIIHKNRHGIFSKLKQTLATMVLLPIILTGTQSAQASDTEKMTGKIKVASVQFNPEMYELDKNLDRLAEDVTVAAKNGAKLIVTTEMVTTGYMYSSRKEIKPFVDTIPGKTTDLFTKIAKEYDTYIVLGMPEVDPETDLYYNSQVLVGPEGYIGKYRKVHQWETEEHWSAWGNLGVPVFDTKIGKIAMIICMDGAYMETARLAAVQGADILAFSTNSGGQTVSALQGRAEENGMYIISSNRANTELGYHNVGASAIWSPDGEKLAESPAAPTKDDDIDETTYIYADIDTEKYDNPAKRRIADERRPELYKELMLYIAPWDYSKDNTEQDISALALQYDVNTSSKTENMSKIDNIIQEKLDSSDRDINLVVLPELSLTGLVSDKSTAESLAEDMSGPTVEYFRKLAKKYDTYVIFDMIERDGSKLYNTAVCVEPSGKINGKYRKTHLTASEKAWATAGDEILTFKTDIGRIGIMIGYEAAFPEMSGLMAVKRADMIVIPSAFNGEFGSELDLNLDIYANDYPEHNTNSIWHAIGLNSQATTIVSNFTGKDYMGGTSMYGLDPIFALDQAIVAPRDFEGAIEVDFKTVQNEWWFNQQKLIASRRTDYYIPLIK</sequence>
<keyword evidence="4" id="KW-1185">Reference proteome</keyword>
<gene>
    <name evidence="3" type="ORF">KNV97_12105</name>
</gene>
<dbReference type="PROSITE" id="PS50263">
    <property type="entry name" value="CN_HYDROLASE"/>
    <property type="match status" value="2"/>
</dbReference>
<reference evidence="3" key="1">
    <citation type="submission" date="2021-06" db="EMBL/GenBank/DDBJ databases">
        <title>Vibrio nov. sp., novel gut bacterium isolated from Yellow Sea oyster.</title>
        <authorList>
            <person name="Muhammad N."/>
            <person name="Nguyen T.H."/>
            <person name="Lee Y.-J."/>
            <person name="Ko J."/>
            <person name="Kim S.-G."/>
        </authorList>
    </citation>
    <scope>NUCLEOTIDE SEQUENCE</scope>
    <source>
        <strain evidence="3">OG9-811</strain>
    </source>
</reference>
<evidence type="ECO:0000313" key="4">
    <source>
        <dbReference type="Proteomes" id="UP000694232"/>
    </source>
</evidence>
<evidence type="ECO:0000313" key="3">
    <source>
        <dbReference type="EMBL" id="QXO18950.1"/>
    </source>
</evidence>
<dbReference type="EMBL" id="CP076643">
    <property type="protein sequence ID" value="QXO18950.1"/>
    <property type="molecule type" value="Genomic_DNA"/>
</dbReference>
<name>A0A975UC87_9VIBR</name>
<dbReference type="CDD" id="cd07197">
    <property type="entry name" value="nitrilase"/>
    <property type="match status" value="1"/>
</dbReference>
<organism evidence="3 4">
    <name type="scientific">Vibrio ostreae</name>
    <dbReference type="NCBI Taxonomy" id="2841925"/>
    <lineage>
        <taxon>Bacteria</taxon>
        <taxon>Pseudomonadati</taxon>
        <taxon>Pseudomonadota</taxon>
        <taxon>Gammaproteobacteria</taxon>
        <taxon>Vibrionales</taxon>
        <taxon>Vibrionaceae</taxon>
        <taxon>Vibrio</taxon>
    </lineage>
</organism>
<evidence type="ECO:0000256" key="1">
    <source>
        <dbReference type="SAM" id="SignalP"/>
    </source>
</evidence>
<feature type="domain" description="CN hydrolase" evidence="2">
    <location>
        <begin position="330"/>
        <end position="585"/>
    </location>
</feature>
<accession>A0A975UC87</accession>
<dbReference type="InterPro" id="IPR050345">
    <property type="entry name" value="Aliph_Amidase/BUP"/>
</dbReference>
<feature type="domain" description="CN hydrolase" evidence="2">
    <location>
        <begin position="46"/>
        <end position="289"/>
    </location>
</feature>
<evidence type="ECO:0000259" key="2">
    <source>
        <dbReference type="PROSITE" id="PS50263"/>
    </source>
</evidence>
<keyword evidence="1" id="KW-0732">Signal</keyword>
<feature type="signal peptide" evidence="1">
    <location>
        <begin position="1"/>
        <end position="36"/>
    </location>
</feature>